<evidence type="ECO:0000256" key="3">
    <source>
        <dbReference type="ARBA" id="ARBA00022840"/>
    </source>
</evidence>
<dbReference type="InterPro" id="IPR051538">
    <property type="entry name" value="Acyl-CoA_Synth/Transferase"/>
</dbReference>
<dbReference type="GO" id="GO:0016874">
    <property type="term" value="F:ligase activity"/>
    <property type="evidence" value="ECO:0007669"/>
    <property type="project" value="UniProtKB-KW"/>
</dbReference>
<keyword evidence="3" id="KW-0067">ATP-binding</keyword>
<evidence type="ECO:0000313" key="4">
    <source>
        <dbReference type="EMBL" id="MBM2355691.1"/>
    </source>
</evidence>
<dbReference type="Pfam" id="PF13549">
    <property type="entry name" value="ATP-grasp_5"/>
    <property type="match status" value="1"/>
</dbReference>
<dbReference type="PANTHER" id="PTHR43334">
    <property type="entry name" value="ACETATE--COA LIGASE [ADP-FORMING]"/>
    <property type="match status" value="1"/>
</dbReference>
<reference evidence="4" key="1">
    <citation type="submission" date="2021-01" db="EMBL/GenBank/DDBJ databases">
        <title>Diatom-associated Roseobacters Show Island Model of Population Structure.</title>
        <authorList>
            <person name="Qu L."/>
            <person name="Feng X."/>
            <person name="Chen Y."/>
            <person name="Li L."/>
            <person name="Wang X."/>
            <person name="Hu Z."/>
            <person name="Wang H."/>
            <person name="Luo H."/>
        </authorList>
    </citation>
    <scope>NUCLEOTIDE SEQUENCE</scope>
    <source>
        <strain evidence="4">SM26-45</strain>
    </source>
</reference>
<dbReference type="GeneID" id="68872353"/>
<accession>A0A9Q2RNI8</accession>
<evidence type="ECO:0000256" key="2">
    <source>
        <dbReference type="ARBA" id="ARBA00022741"/>
    </source>
</evidence>
<dbReference type="SUPFAM" id="SSF56059">
    <property type="entry name" value="Glutathione synthetase ATP-binding domain-like"/>
    <property type="match status" value="1"/>
</dbReference>
<sequence>MTPRETLESWHRAGRKVVHEADAKDLLQRIGIPVPKRNPAEGRCVAKLCHDDYPHKSDHGLVRLGLSPEEAKRATTEMAQRFPGGTTLIEEMEDGSVAEWIIGCKRDDTFGPIVLAGPGGILVELIDTAEIRLAPAKPQTAESMVRSGPGARMLAGLRGAEPADRGGLADLISRISVFFAENADLISEIEINPVMVRADGKGLVAADALIVLSPNADEQES</sequence>
<dbReference type="PANTHER" id="PTHR43334:SF1">
    <property type="entry name" value="3-HYDROXYPROPIONATE--COA LIGASE [ADP-FORMING]"/>
    <property type="match status" value="1"/>
</dbReference>
<dbReference type="OrthoDB" id="9807426at2"/>
<name>A0A9Q2RNI8_9RHOB</name>
<dbReference type="Gene3D" id="3.30.1490.20">
    <property type="entry name" value="ATP-grasp fold, A domain"/>
    <property type="match status" value="1"/>
</dbReference>
<dbReference type="InterPro" id="IPR013815">
    <property type="entry name" value="ATP_grasp_subdomain_1"/>
</dbReference>
<dbReference type="Gene3D" id="3.30.470.20">
    <property type="entry name" value="ATP-grasp fold, B domain"/>
    <property type="match status" value="1"/>
</dbReference>
<protein>
    <submittedName>
        <fullName evidence="4">Acetate--CoA ligase family protein</fullName>
    </submittedName>
</protein>
<evidence type="ECO:0000313" key="5">
    <source>
        <dbReference type="Proteomes" id="UP000809337"/>
    </source>
</evidence>
<dbReference type="GO" id="GO:0005524">
    <property type="term" value="F:ATP binding"/>
    <property type="evidence" value="ECO:0007669"/>
    <property type="project" value="UniProtKB-KW"/>
</dbReference>
<gene>
    <name evidence="4" type="ORF">JQX14_14160</name>
</gene>
<dbReference type="RefSeq" id="WP_037929878.1">
    <property type="nucleotide sequence ID" value="NZ_CP054604.1"/>
</dbReference>
<evidence type="ECO:0000256" key="1">
    <source>
        <dbReference type="ARBA" id="ARBA00022598"/>
    </source>
</evidence>
<keyword evidence="1 4" id="KW-0436">Ligase</keyword>
<dbReference type="AlphaFoldDB" id="A0A9Q2RNI8"/>
<keyword evidence="2" id="KW-0547">Nucleotide-binding</keyword>
<dbReference type="EMBL" id="JAFBWN010000009">
    <property type="protein sequence ID" value="MBM2355691.1"/>
    <property type="molecule type" value="Genomic_DNA"/>
</dbReference>
<dbReference type="Proteomes" id="UP000809337">
    <property type="component" value="Unassembled WGS sequence"/>
</dbReference>
<proteinExistence type="predicted"/>
<organism evidence="4 5">
    <name type="scientific">Pseudosulfitobacter pseudonitzschiae</name>
    <dbReference type="NCBI Taxonomy" id="1402135"/>
    <lineage>
        <taxon>Bacteria</taxon>
        <taxon>Pseudomonadati</taxon>
        <taxon>Pseudomonadota</taxon>
        <taxon>Alphaproteobacteria</taxon>
        <taxon>Rhodobacterales</taxon>
        <taxon>Roseobacteraceae</taxon>
        <taxon>Pseudosulfitobacter</taxon>
    </lineage>
</organism>
<comment type="caution">
    <text evidence="4">The sequence shown here is derived from an EMBL/GenBank/DDBJ whole genome shotgun (WGS) entry which is preliminary data.</text>
</comment>